<name>A0A852TVE1_9ACTN</name>
<dbReference type="Pfam" id="PF03594">
    <property type="entry name" value="BenE"/>
    <property type="match status" value="1"/>
</dbReference>
<keyword evidence="1" id="KW-1133">Transmembrane helix</keyword>
<dbReference type="GO" id="GO:0042925">
    <property type="term" value="F:benzoate transmembrane transporter activity"/>
    <property type="evidence" value="ECO:0007669"/>
    <property type="project" value="InterPro"/>
</dbReference>
<accession>A0A852TVE1</accession>
<feature type="transmembrane region" description="Helical" evidence="1">
    <location>
        <begin position="5"/>
        <end position="23"/>
    </location>
</feature>
<organism evidence="2 3">
    <name type="scientific">Spinactinospora alkalitolerans</name>
    <dbReference type="NCBI Taxonomy" id="687207"/>
    <lineage>
        <taxon>Bacteria</taxon>
        <taxon>Bacillati</taxon>
        <taxon>Actinomycetota</taxon>
        <taxon>Actinomycetes</taxon>
        <taxon>Streptosporangiales</taxon>
        <taxon>Nocardiopsidaceae</taxon>
        <taxon>Spinactinospora</taxon>
    </lineage>
</organism>
<reference evidence="2 3" key="1">
    <citation type="submission" date="2020-07" db="EMBL/GenBank/DDBJ databases">
        <title>Sequencing the genomes of 1000 actinobacteria strains.</title>
        <authorList>
            <person name="Klenk H.-P."/>
        </authorList>
    </citation>
    <scope>NUCLEOTIDE SEQUENCE [LARGE SCALE GENOMIC DNA]</scope>
    <source>
        <strain evidence="2 3">CXB654</strain>
    </source>
</reference>
<protein>
    <submittedName>
        <fullName evidence="2">Benzoate membrane transport protein</fullName>
    </submittedName>
</protein>
<sequence>MSSWIFGVFFCNGILTIVASWYFRTPLAFFWTIPGTVVVGDALTTLRWSEVLGALLVTGVLILVLGLSGWVRRFMSVLPMPIVMAMVTGIFLDFGLGLVDAIGAHPAVAAPMAAAFVLLGCRERIAAWIPPVLGALLVGVVAVALTGGLEDRPGTTALLAAPQLQAPEFTLRALTELVVPVAITVLVVQNGQGIAVLRAKGHHPPVNASAIACGVWSIGVAAIGAVPTCLTGPTNALLVASGERRRHYTAALFLGVLSLGVGLFASVFVDLMLAAPTAFVAALGGVAMLRPLQHAFVSGFGSRHTLGALVCFLVTVADVQLLNIGAPFWGIVAGTAVSRLLERHDFEADA</sequence>
<dbReference type="PANTHER" id="PTHR30199:SF0">
    <property type="entry name" value="INNER MEMBRANE PROTEIN YDCO"/>
    <property type="match status" value="1"/>
</dbReference>
<comment type="caution">
    <text evidence="2">The sequence shown here is derived from an EMBL/GenBank/DDBJ whole genome shotgun (WGS) entry which is preliminary data.</text>
</comment>
<feature type="transmembrane region" description="Helical" evidence="1">
    <location>
        <begin position="128"/>
        <end position="149"/>
    </location>
</feature>
<dbReference type="Proteomes" id="UP000589036">
    <property type="component" value="Unassembled WGS sequence"/>
</dbReference>
<keyword evidence="1" id="KW-0472">Membrane</keyword>
<feature type="transmembrane region" description="Helical" evidence="1">
    <location>
        <begin position="248"/>
        <end position="267"/>
    </location>
</feature>
<dbReference type="GO" id="GO:0005886">
    <property type="term" value="C:plasma membrane"/>
    <property type="evidence" value="ECO:0007669"/>
    <property type="project" value="TreeGrafter"/>
</dbReference>
<dbReference type="RefSeq" id="WP_218882466.1">
    <property type="nucleotide sequence ID" value="NZ_BAAAYY010000003.1"/>
</dbReference>
<evidence type="ECO:0000313" key="2">
    <source>
        <dbReference type="EMBL" id="NYE47908.1"/>
    </source>
</evidence>
<dbReference type="EMBL" id="JACCCC010000001">
    <property type="protein sequence ID" value="NYE47908.1"/>
    <property type="molecule type" value="Genomic_DNA"/>
</dbReference>
<dbReference type="InterPro" id="IPR004711">
    <property type="entry name" value="Benzoate_Transporter"/>
</dbReference>
<dbReference type="PANTHER" id="PTHR30199">
    <property type="entry name" value="MFS FAMILY TRANSPORTER, PREDICTED SUBSTRATE BENZOATE"/>
    <property type="match status" value="1"/>
</dbReference>
<keyword evidence="1" id="KW-0812">Transmembrane</keyword>
<feature type="transmembrane region" description="Helical" evidence="1">
    <location>
        <begin position="78"/>
        <end position="96"/>
    </location>
</feature>
<proteinExistence type="predicted"/>
<gene>
    <name evidence="2" type="ORF">HDA32_003028</name>
</gene>
<evidence type="ECO:0000313" key="3">
    <source>
        <dbReference type="Proteomes" id="UP000589036"/>
    </source>
</evidence>
<feature type="transmembrane region" description="Helical" evidence="1">
    <location>
        <begin position="102"/>
        <end position="121"/>
    </location>
</feature>
<keyword evidence="3" id="KW-1185">Reference proteome</keyword>
<feature type="transmembrane region" description="Helical" evidence="1">
    <location>
        <begin position="273"/>
        <end position="292"/>
    </location>
</feature>
<feature type="transmembrane region" description="Helical" evidence="1">
    <location>
        <begin position="51"/>
        <end position="71"/>
    </location>
</feature>
<dbReference type="AlphaFoldDB" id="A0A852TVE1"/>
<evidence type="ECO:0000256" key="1">
    <source>
        <dbReference type="SAM" id="Phobius"/>
    </source>
</evidence>
<feature type="transmembrane region" description="Helical" evidence="1">
    <location>
        <begin position="304"/>
        <end position="322"/>
    </location>
</feature>